<protein>
    <recommendedName>
        <fullName evidence="3">Methyltransferase type 12</fullName>
    </recommendedName>
</protein>
<dbReference type="eggNOG" id="COG2227">
    <property type="taxonomic scope" value="Bacteria"/>
</dbReference>
<dbReference type="RefSeq" id="WP_014537949.1">
    <property type="nucleotide sequence ID" value="NC_017384.1"/>
</dbReference>
<dbReference type="Pfam" id="PF13489">
    <property type="entry name" value="Methyltransf_23"/>
    <property type="match status" value="1"/>
</dbReference>
<accession>F9Y3X9</accession>
<dbReference type="OrthoDB" id="146908at2"/>
<name>F9Y3X9_KETVW</name>
<dbReference type="PATRIC" id="fig|759362.5.peg.1892"/>
<dbReference type="EMBL" id="CP002018">
    <property type="protein sequence ID" value="AEM41670.1"/>
    <property type="molecule type" value="Genomic_DNA"/>
</dbReference>
<dbReference type="HOGENOM" id="CLU_087245_0_0_5"/>
<dbReference type="Proteomes" id="UP000000692">
    <property type="component" value="Chromosome"/>
</dbReference>
<evidence type="ECO:0000313" key="2">
    <source>
        <dbReference type="Proteomes" id="UP000000692"/>
    </source>
</evidence>
<dbReference type="InterPro" id="IPR029063">
    <property type="entry name" value="SAM-dependent_MTases_sf"/>
</dbReference>
<proteinExistence type="predicted"/>
<dbReference type="AlphaFoldDB" id="F9Y3X9"/>
<dbReference type="KEGG" id="kvl:KVU_1831"/>
<dbReference type="SUPFAM" id="SSF53335">
    <property type="entry name" value="S-adenosyl-L-methionine-dependent methyltransferases"/>
    <property type="match status" value="1"/>
</dbReference>
<keyword evidence="2" id="KW-1185">Reference proteome</keyword>
<organism evidence="1 2">
    <name type="scientific">Ketogulonicigenium vulgare (strain WSH-001)</name>
    <dbReference type="NCBI Taxonomy" id="759362"/>
    <lineage>
        <taxon>Bacteria</taxon>
        <taxon>Pseudomonadati</taxon>
        <taxon>Pseudomonadota</taxon>
        <taxon>Alphaproteobacteria</taxon>
        <taxon>Rhodobacterales</taxon>
        <taxon>Roseobacteraceae</taxon>
        <taxon>Ketogulonicigenium</taxon>
    </lineage>
</organism>
<sequence>MMTDVTTCLICAAPMRYYFTKTYNDLPAALPYAGFSADYHRCDACGFVASKTHQDMSDDAFGALNNAAHAYFEALPLAQRGFNQPPYAEQALALAILGRNGIVDLGRTLDYAAGHGTLAGIMARYFDHHIATYDKYIASDGHDPARPPQPARLVINSAMFEHVTTRAALDALNDLVTSDGVLMLHSVICDRVPADPDWFYLRPIVHCAFHTNASMEVLMQQWGYAASIYAPKAKSWFLFKAGYPDLEHLPAQIAALNTEFQTEMFIYKSGFVDFWKGF</sequence>
<evidence type="ECO:0000313" key="1">
    <source>
        <dbReference type="EMBL" id="AEM41670.1"/>
    </source>
</evidence>
<gene>
    <name evidence="1" type="ordered locus">KVU_1831</name>
</gene>
<reference evidence="1 2" key="1">
    <citation type="journal article" date="2011" name="J. Bacteriol.">
        <title>Complete genome sequence of the industrial strain Ketogulonicigenium vulgare WSH-001.</title>
        <authorList>
            <person name="Liu L."/>
            <person name="Li Y."/>
            <person name="Zhang J."/>
            <person name="Zhou Z."/>
            <person name="Liu J."/>
            <person name="Li X."/>
            <person name="Zhou J."/>
            <person name="Du G."/>
            <person name="Wang L."/>
            <person name="Chen J."/>
        </authorList>
    </citation>
    <scope>NUCLEOTIDE SEQUENCE [LARGE SCALE GENOMIC DNA]</scope>
    <source>
        <strain evidence="1 2">WSH-001</strain>
    </source>
</reference>
<evidence type="ECO:0008006" key="3">
    <source>
        <dbReference type="Google" id="ProtNLM"/>
    </source>
</evidence>